<comment type="caution">
    <text evidence="3">The sequence shown here is derived from an EMBL/GenBank/DDBJ whole genome shotgun (WGS) entry which is preliminary data.</text>
</comment>
<reference evidence="3 4" key="1">
    <citation type="submission" date="2018-01" db="EMBL/GenBank/DDBJ databases">
        <title>The draft genome sequence of Cohaesibacter sp. H1304.</title>
        <authorList>
            <person name="Wang N.-N."/>
            <person name="Du Z.-J."/>
        </authorList>
    </citation>
    <scope>NUCLEOTIDE SEQUENCE [LARGE SCALE GENOMIC DNA]</scope>
    <source>
        <strain evidence="3 4">H1304</strain>
    </source>
</reference>
<keyword evidence="1" id="KW-0560">Oxidoreductase</keyword>
<dbReference type="Gene3D" id="3.30.9.10">
    <property type="entry name" value="D-Amino Acid Oxidase, subunit A, domain 2"/>
    <property type="match status" value="1"/>
</dbReference>
<keyword evidence="4" id="KW-1185">Reference proteome</keyword>
<dbReference type="PANTHER" id="PTHR13847:SF289">
    <property type="entry name" value="GLYCINE OXIDASE"/>
    <property type="match status" value="1"/>
</dbReference>
<name>A0A2N5XNB2_9HYPH</name>
<dbReference type="GO" id="GO:0016491">
    <property type="term" value="F:oxidoreductase activity"/>
    <property type="evidence" value="ECO:0007669"/>
    <property type="project" value="UniProtKB-KW"/>
</dbReference>
<dbReference type="EMBL" id="PKUQ01000042">
    <property type="protein sequence ID" value="PLW75930.1"/>
    <property type="molecule type" value="Genomic_DNA"/>
</dbReference>
<evidence type="ECO:0000313" key="4">
    <source>
        <dbReference type="Proteomes" id="UP000234881"/>
    </source>
</evidence>
<dbReference type="RefSeq" id="WP_101535172.1">
    <property type="nucleotide sequence ID" value="NZ_JBFHIU010000130.1"/>
</dbReference>
<feature type="domain" description="FAD dependent oxidoreductase" evidence="2">
    <location>
        <begin position="4"/>
        <end position="390"/>
    </location>
</feature>
<dbReference type="GO" id="GO:0005737">
    <property type="term" value="C:cytoplasm"/>
    <property type="evidence" value="ECO:0007669"/>
    <property type="project" value="TreeGrafter"/>
</dbReference>
<dbReference type="InterPro" id="IPR036188">
    <property type="entry name" value="FAD/NAD-bd_sf"/>
</dbReference>
<dbReference type="Gene3D" id="3.50.50.60">
    <property type="entry name" value="FAD/NAD(P)-binding domain"/>
    <property type="match status" value="2"/>
</dbReference>
<dbReference type="Pfam" id="PF01266">
    <property type="entry name" value="DAO"/>
    <property type="match status" value="1"/>
</dbReference>
<dbReference type="PANTHER" id="PTHR13847">
    <property type="entry name" value="SARCOSINE DEHYDROGENASE-RELATED"/>
    <property type="match status" value="1"/>
</dbReference>
<dbReference type="InterPro" id="IPR006076">
    <property type="entry name" value="FAD-dep_OxRdtase"/>
</dbReference>
<evidence type="ECO:0000313" key="3">
    <source>
        <dbReference type="EMBL" id="PLW75930.1"/>
    </source>
</evidence>
<evidence type="ECO:0000259" key="2">
    <source>
        <dbReference type="Pfam" id="PF01266"/>
    </source>
</evidence>
<protein>
    <submittedName>
        <fullName evidence="3">Amino acid dehydrogenase</fullName>
    </submittedName>
</protein>
<dbReference type="AlphaFoldDB" id="A0A2N5XNB2"/>
<dbReference type="Proteomes" id="UP000234881">
    <property type="component" value="Unassembled WGS sequence"/>
</dbReference>
<dbReference type="SUPFAM" id="SSF51905">
    <property type="entry name" value="FAD/NAD(P)-binding domain"/>
    <property type="match status" value="1"/>
</dbReference>
<sequence>MAEFLVLGAGVVGVSTGLALQQRGHSVTILDRLDPGLETSYGNAGIIQREAVEPYAIPQDLPTLIRYGLGRTNDIVYHVRDLPQVFPALWSYFRHSSPRRHAAISNIYAQITARVTDDHAPLIQAANAEHLLRRNGFFTICRDDAAMEKESREAERLKSTYDVALRVISGNDVKREEPAIMADIAGAIHWSDAWSTTSPGDLTAAYAKLFTDRGGRLVKGDALSLKQVATGWTVDSGEHPVTASQVVVALGPWSPDLLKLFGYHVPMVWKRGYHQQYRMAVPLSRPIHDFANGAVYSSMIDGLRIVTGAELVRREGPNNLKQLKHALKSARELMAVGEATNTVWSGNRPCLPDMLPLVGAAPRHKGLWFHFGHGHQGLSMGPTTAHLLADAIDGNPDPLMTSLSPENRSIVS</sequence>
<accession>A0A2N5XNB2</accession>
<evidence type="ECO:0000256" key="1">
    <source>
        <dbReference type="ARBA" id="ARBA00023002"/>
    </source>
</evidence>
<proteinExistence type="predicted"/>
<gene>
    <name evidence="3" type="ORF">C0081_17670</name>
</gene>
<organism evidence="3 4">
    <name type="scientific">Cohaesibacter celericrescens</name>
    <dbReference type="NCBI Taxonomy" id="2067669"/>
    <lineage>
        <taxon>Bacteria</taxon>
        <taxon>Pseudomonadati</taxon>
        <taxon>Pseudomonadota</taxon>
        <taxon>Alphaproteobacteria</taxon>
        <taxon>Hyphomicrobiales</taxon>
        <taxon>Cohaesibacteraceae</taxon>
    </lineage>
</organism>
<dbReference type="OrthoDB" id="9805337at2"/>